<name>A0A0X8FAS0_9LACT</name>
<dbReference type="Gene3D" id="1.20.1560.10">
    <property type="entry name" value="ABC transporter type 1, transmembrane domain"/>
    <property type="match status" value="1"/>
</dbReference>
<dbReference type="GO" id="GO:0005886">
    <property type="term" value="C:plasma membrane"/>
    <property type="evidence" value="ECO:0007669"/>
    <property type="project" value="UniProtKB-SubCell"/>
</dbReference>
<keyword evidence="5" id="KW-0547">Nucleotide-binding</keyword>
<reference evidence="14" key="2">
    <citation type="submission" date="2016-01" db="EMBL/GenBank/DDBJ databases">
        <title>Six Aerococcus type strain genome sequencing and assembly using PacBio and Illumina Hiseq.</title>
        <authorList>
            <person name="Carkaci D."/>
            <person name="Dargis R."/>
            <person name="Nielsen X.C."/>
            <person name="Skovgaard O."/>
            <person name="Fuursted K."/>
            <person name="Christensen J.J."/>
        </authorList>
    </citation>
    <scope>NUCLEOTIDE SEQUENCE [LARGE SCALE GENOMIC DNA]</scope>
    <source>
        <strain evidence="14">CCUG43001</strain>
    </source>
</reference>
<dbReference type="SUPFAM" id="SSF52540">
    <property type="entry name" value="P-loop containing nucleoside triphosphate hydrolases"/>
    <property type="match status" value="1"/>
</dbReference>
<dbReference type="SUPFAM" id="SSF90123">
    <property type="entry name" value="ABC transporter transmembrane region"/>
    <property type="match status" value="1"/>
</dbReference>
<evidence type="ECO:0000256" key="7">
    <source>
        <dbReference type="ARBA" id="ARBA00022989"/>
    </source>
</evidence>
<sequence>MLKLLKRVPKSLIILSVFFAFMQGVTELLLPTLTARLINDGVAQGNFDAIWGVAGQMFIMTLLIVGSALANIWFASKASQGLGRDLRNALYAKVQRLSKDTYDEFGNASLITRSSSDIVQIELTTMMVLRMFLLSPAMLIASITMAYQASPQMSQTYLATIPIIAIAIGIVIYTASPLFRSMQKKVDRMNLIFREGLTGVRVIRAFNKNEYESDRFQEANDDYRQTAIGAQVRLAFLIPVMMTTLNLTTVFLVWYGGRLTAIQSLDMGVILSFISYTAIMGVSFMFIGLMFVLIPRAQVSAERVNQVLEAPEKIHSPENGGQVLSLDEAGQIDFNHVHFAYDGAESNVLDDIDFHLTPGMTLGIIGGTGSGKSTIANLLLRFYDRSSGEIRVNGHLLEDINLNSLRRYIAYVPQKANLFRGTIRSNMLAGKSDATDEEIWRALEIAQAADFVSSFSDQLDRRVEQGGSNFSGGQKQRLCIARALIKQSPVNVFDDSFSALDAKTDANLRQALKNLDDQTINLIIAQRVSTISDADLIIVLNDNGSIAGTGSHESLQEDTPIYRSIVQSQLKEVSD</sequence>
<dbReference type="GO" id="GO:0016887">
    <property type="term" value="F:ATP hydrolysis activity"/>
    <property type="evidence" value="ECO:0007669"/>
    <property type="project" value="InterPro"/>
</dbReference>
<dbReference type="PROSITE" id="PS50929">
    <property type="entry name" value="ABC_TM1F"/>
    <property type="match status" value="1"/>
</dbReference>
<feature type="transmembrane region" description="Helical" evidence="9">
    <location>
        <begin position="50"/>
        <end position="74"/>
    </location>
</feature>
<evidence type="ECO:0000313" key="13">
    <source>
        <dbReference type="EMBL" id="PKZ21129.1"/>
    </source>
</evidence>
<keyword evidence="7 9" id="KW-1133">Transmembrane helix</keyword>
<feature type="transmembrane region" description="Helical" evidence="9">
    <location>
        <begin position="156"/>
        <end position="179"/>
    </location>
</feature>
<dbReference type="PROSITE" id="PS00211">
    <property type="entry name" value="ABC_TRANSPORTER_1"/>
    <property type="match status" value="1"/>
</dbReference>
<dbReference type="Pfam" id="PF00664">
    <property type="entry name" value="ABC_membrane"/>
    <property type="match status" value="1"/>
</dbReference>
<evidence type="ECO:0000259" key="10">
    <source>
        <dbReference type="PROSITE" id="PS50893"/>
    </source>
</evidence>
<dbReference type="Pfam" id="PF00005">
    <property type="entry name" value="ABC_tran"/>
    <property type="match status" value="1"/>
</dbReference>
<dbReference type="InterPro" id="IPR039421">
    <property type="entry name" value="Type_1_exporter"/>
</dbReference>
<evidence type="ECO:0000256" key="4">
    <source>
        <dbReference type="ARBA" id="ARBA00022692"/>
    </source>
</evidence>
<accession>A0A0X8FAS0</accession>
<dbReference type="InterPro" id="IPR011527">
    <property type="entry name" value="ABC1_TM_dom"/>
</dbReference>
<dbReference type="InterPro" id="IPR017871">
    <property type="entry name" value="ABC_transporter-like_CS"/>
</dbReference>
<feature type="domain" description="ABC transmembrane type-1" evidence="11">
    <location>
        <begin position="14"/>
        <end position="296"/>
    </location>
</feature>
<evidence type="ECO:0000313" key="14">
    <source>
        <dbReference type="Proteomes" id="UP000069912"/>
    </source>
</evidence>
<feature type="transmembrane region" description="Helical" evidence="9">
    <location>
        <begin position="12"/>
        <end position="30"/>
    </location>
</feature>
<keyword evidence="8 9" id="KW-0472">Membrane</keyword>
<keyword evidence="14" id="KW-1185">Reference proteome</keyword>
<dbReference type="PROSITE" id="PS50893">
    <property type="entry name" value="ABC_TRANSPORTER_2"/>
    <property type="match status" value="1"/>
</dbReference>
<dbReference type="InterPro" id="IPR003439">
    <property type="entry name" value="ABC_transporter-like_ATP-bd"/>
</dbReference>
<evidence type="ECO:0000256" key="1">
    <source>
        <dbReference type="ARBA" id="ARBA00004651"/>
    </source>
</evidence>
<keyword evidence="4 9" id="KW-0812">Transmembrane</keyword>
<dbReference type="InterPro" id="IPR003593">
    <property type="entry name" value="AAA+_ATPase"/>
</dbReference>
<dbReference type="KEGG" id="asan:AWM72_03680"/>
<evidence type="ECO:0000256" key="9">
    <source>
        <dbReference type="SAM" id="Phobius"/>
    </source>
</evidence>
<dbReference type="AlphaFoldDB" id="A0A0X8FAS0"/>
<dbReference type="FunFam" id="3.40.50.300:FF:000854">
    <property type="entry name" value="Multidrug ABC transporter ATP-binding protein"/>
    <property type="match status" value="1"/>
</dbReference>
<evidence type="ECO:0000256" key="3">
    <source>
        <dbReference type="ARBA" id="ARBA00022475"/>
    </source>
</evidence>
<evidence type="ECO:0000256" key="6">
    <source>
        <dbReference type="ARBA" id="ARBA00022840"/>
    </source>
</evidence>
<evidence type="ECO:0000256" key="8">
    <source>
        <dbReference type="ARBA" id="ARBA00023136"/>
    </source>
</evidence>
<organism evidence="12 14">
    <name type="scientific">Aerococcus sanguinicola</name>
    <dbReference type="NCBI Taxonomy" id="119206"/>
    <lineage>
        <taxon>Bacteria</taxon>
        <taxon>Bacillati</taxon>
        <taxon>Bacillota</taxon>
        <taxon>Bacilli</taxon>
        <taxon>Lactobacillales</taxon>
        <taxon>Aerococcaceae</taxon>
        <taxon>Aerococcus</taxon>
    </lineage>
</organism>
<feature type="domain" description="ABC transporter" evidence="10">
    <location>
        <begin position="332"/>
        <end position="568"/>
    </location>
</feature>
<dbReference type="Proteomes" id="UP000069912">
    <property type="component" value="Chromosome"/>
</dbReference>
<evidence type="ECO:0000259" key="11">
    <source>
        <dbReference type="PROSITE" id="PS50929"/>
    </source>
</evidence>
<keyword evidence="2" id="KW-0813">Transport</keyword>
<feature type="transmembrane region" description="Helical" evidence="9">
    <location>
        <begin position="131"/>
        <end position="150"/>
    </location>
</feature>
<dbReference type="EMBL" id="PKGY01000004">
    <property type="protein sequence ID" value="PKZ21129.1"/>
    <property type="molecule type" value="Genomic_DNA"/>
</dbReference>
<dbReference type="GO" id="GO:0005524">
    <property type="term" value="F:ATP binding"/>
    <property type="evidence" value="ECO:0007669"/>
    <property type="project" value="UniProtKB-KW"/>
</dbReference>
<dbReference type="InterPro" id="IPR036640">
    <property type="entry name" value="ABC1_TM_sf"/>
</dbReference>
<reference evidence="13 15" key="3">
    <citation type="submission" date="2017-12" db="EMBL/GenBank/DDBJ databases">
        <title>Phylogenetic diversity of female urinary microbiome.</title>
        <authorList>
            <person name="Thomas-White K."/>
            <person name="Wolfe A.J."/>
        </authorList>
    </citation>
    <scope>NUCLEOTIDE SEQUENCE [LARGE SCALE GENOMIC DNA]</scope>
    <source>
        <strain evidence="13 15">UMB0139</strain>
    </source>
</reference>
<comment type="subcellular location">
    <subcellularLocation>
        <location evidence="1">Cell membrane</location>
        <topology evidence="1">Multi-pass membrane protein</topology>
    </subcellularLocation>
</comment>
<dbReference type="InterPro" id="IPR027417">
    <property type="entry name" value="P-loop_NTPase"/>
</dbReference>
<proteinExistence type="predicted"/>
<dbReference type="Proteomes" id="UP000234239">
    <property type="component" value="Unassembled WGS sequence"/>
</dbReference>
<dbReference type="PANTHER" id="PTHR43394:SF1">
    <property type="entry name" value="ATP-BINDING CASSETTE SUB-FAMILY B MEMBER 10, MITOCHONDRIAL"/>
    <property type="match status" value="1"/>
</dbReference>
<evidence type="ECO:0000313" key="15">
    <source>
        <dbReference type="Proteomes" id="UP000234239"/>
    </source>
</evidence>
<dbReference type="OrthoDB" id="9770415at2"/>
<dbReference type="CDD" id="cd18548">
    <property type="entry name" value="ABC_6TM_Tm287_like"/>
    <property type="match status" value="1"/>
</dbReference>
<gene>
    <name evidence="12" type="ORF">AWM72_03680</name>
    <name evidence="13" type="ORF">CYJ28_08050</name>
</gene>
<dbReference type="Gene3D" id="3.40.50.300">
    <property type="entry name" value="P-loop containing nucleotide triphosphate hydrolases"/>
    <property type="match status" value="1"/>
</dbReference>
<dbReference type="RefSeq" id="WP_067973346.1">
    <property type="nucleotide sequence ID" value="NZ_CAJHKM010000005.1"/>
</dbReference>
<protein>
    <submittedName>
        <fullName evidence="12 13">ABC transporter ATP-binding protein</fullName>
    </submittedName>
</protein>
<dbReference type="GeneID" id="92903171"/>
<feature type="transmembrane region" description="Helical" evidence="9">
    <location>
        <begin position="234"/>
        <end position="257"/>
    </location>
</feature>
<evidence type="ECO:0000313" key="12">
    <source>
        <dbReference type="EMBL" id="AMB93920.1"/>
    </source>
</evidence>
<keyword evidence="6 12" id="KW-0067">ATP-binding</keyword>
<keyword evidence="3" id="KW-1003">Cell membrane</keyword>
<dbReference type="GO" id="GO:0015421">
    <property type="term" value="F:ABC-type oligopeptide transporter activity"/>
    <property type="evidence" value="ECO:0007669"/>
    <property type="project" value="TreeGrafter"/>
</dbReference>
<dbReference type="EMBL" id="CP014160">
    <property type="protein sequence ID" value="AMB93920.1"/>
    <property type="molecule type" value="Genomic_DNA"/>
</dbReference>
<reference evidence="12 14" key="1">
    <citation type="journal article" date="2016" name="Genome Announc.">
        <title>Complete Genome Sequences of Aerococcus christensenii CCUG 28831T, Aerococcus sanguinicola CCUG 43001T, Aerococcus urinae CCUG 36881T, Aerococcus urinaeequi CCUG 28094T, Aerococcus urinaehominis CCUG 42038 BT, and Aerococcus viridans CCUG 4311T.</title>
        <authorList>
            <person name="Carkaci D."/>
            <person name="Dargis R."/>
            <person name="Nielsen X.C."/>
            <person name="Skovgaard O."/>
            <person name="Fuursted K."/>
            <person name="Christensen J.J."/>
        </authorList>
    </citation>
    <scope>NUCLEOTIDE SEQUENCE [LARGE SCALE GENOMIC DNA]</scope>
    <source>
        <strain evidence="12 14">CCUG43001</strain>
    </source>
</reference>
<evidence type="ECO:0000256" key="2">
    <source>
        <dbReference type="ARBA" id="ARBA00022448"/>
    </source>
</evidence>
<evidence type="ECO:0000256" key="5">
    <source>
        <dbReference type="ARBA" id="ARBA00022741"/>
    </source>
</evidence>
<feature type="transmembrane region" description="Helical" evidence="9">
    <location>
        <begin position="269"/>
        <end position="294"/>
    </location>
</feature>
<dbReference type="SMART" id="SM00382">
    <property type="entry name" value="AAA"/>
    <property type="match status" value="1"/>
</dbReference>
<dbReference type="PANTHER" id="PTHR43394">
    <property type="entry name" value="ATP-DEPENDENT PERMEASE MDL1, MITOCHONDRIAL"/>
    <property type="match status" value="1"/>
</dbReference>